<dbReference type="GO" id="GO:0006513">
    <property type="term" value="P:protein monoubiquitination"/>
    <property type="evidence" value="ECO:0007669"/>
    <property type="project" value="InterPro"/>
</dbReference>
<dbReference type="GO" id="GO:0003697">
    <property type="term" value="F:single-stranded DNA binding"/>
    <property type="evidence" value="ECO:0007669"/>
    <property type="project" value="UniProtKB-UniRule"/>
</dbReference>
<evidence type="ECO:0000256" key="11">
    <source>
        <dbReference type="ARBA" id="ARBA00022786"/>
    </source>
</evidence>
<comment type="subunit">
    <text evidence="17">Interacts with E2 UBC2, forming a complex with ubiquitin ligase activity.</text>
</comment>
<keyword evidence="11 17" id="KW-0833">Ubl conjugation pathway</keyword>
<evidence type="ECO:0000256" key="9">
    <source>
        <dbReference type="ARBA" id="ARBA00022763"/>
    </source>
</evidence>
<protein>
    <recommendedName>
        <fullName evidence="6 17">Postreplication repair E3 ubiquitin-protein ligase RAD18</fullName>
        <ecNumber evidence="5 17">2.3.2.27</ecNumber>
    </recommendedName>
    <alternativeName>
        <fullName evidence="17">RING-type E3 ubiquitin transferase RAD18</fullName>
    </alternativeName>
</protein>
<evidence type="ECO:0000256" key="7">
    <source>
        <dbReference type="ARBA" id="ARBA00022679"/>
    </source>
</evidence>
<feature type="compositionally biased region" description="Basic and acidic residues" evidence="18">
    <location>
        <begin position="128"/>
        <end position="142"/>
    </location>
</feature>
<evidence type="ECO:0000313" key="22">
    <source>
        <dbReference type="Proteomes" id="UP000504638"/>
    </source>
</evidence>
<keyword evidence="22" id="KW-1185">Reference proteome</keyword>
<evidence type="ECO:0000256" key="14">
    <source>
        <dbReference type="ARBA" id="ARBA00023204"/>
    </source>
</evidence>
<dbReference type="InterPro" id="IPR013083">
    <property type="entry name" value="Znf_RING/FYVE/PHD"/>
</dbReference>
<feature type="compositionally biased region" description="Polar residues" evidence="18">
    <location>
        <begin position="328"/>
        <end position="339"/>
    </location>
</feature>
<reference evidence="21 23" key="1">
    <citation type="submission" date="2020-01" db="EMBL/GenBank/DDBJ databases">
        <authorList>
            <consortium name="DOE Joint Genome Institute"/>
            <person name="Haridas S."/>
            <person name="Albert R."/>
            <person name="Binder M."/>
            <person name="Bloem J."/>
            <person name="Labutti K."/>
            <person name="Salamov A."/>
            <person name="Andreopoulos B."/>
            <person name="Baker S.E."/>
            <person name="Barry K."/>
            <person name="Bills G."/>
            <person name="Bluhm B.H."/>
            <person name="Cannon C."/>
            <person name="Castanera R."/>
            <person name="Culley D.E."/>
            <person name="Daum C."/>
            <person name="Ezra D."/>
            <person name="Gonzalez J.B."/>
            <person name="Henrissat B."/>
            <person name="Kuo A."/>
            <person name="Liang C."/>
            <person name="Lipzen A."/>
            <person name="Lutzoni F."/>
            <person name="Magnuson J."/>
            <person name="Mondo S."/>
            <person name="Nolan M."/>
            <person name="Ohm R."/>
            <person name="Pangilinan J."/>
            <person name="Park H.-J."/>
            <person name="Ramirez L."/>
            <person name="Alfaro M."/>
            <person name="Sun H."/>
            <person name="Tritt A."/>
            <person name="Yoshinaga Y."/>
            <person name="Zwiers L.-H."/>
            <person name="Turgeon B.G."/>
            <person name="Goodwin S.B."/>
            <person name="Spatafora J.W."/>
            <person name="Crous P.W."/>
            <person name="Grigoriev I.V."/>
        </authorList>
    </citation>
    <scope>NUCLEOTIDE SEQUENCE</scope>
    <source>
        <strain evidence="21 23">CBS 781.70</strain>
    </source>
</reference>
<keyword evidence="7 17" id="KW-0808">Transferase</keyword>
<evidence type="ECO:0000259" key="20">
    <source>
        <dbReference type="PROSITE" id="PS50800"/>
    </source>
</evidence>
<keyword evidence="12 17" id="KW-0862">Zinc</keyword>
<feature type="compositionally biased region" description="Polar residues" evidence="18">
    <location>
        <begin position="412"/>
        <end position="448"/>
    </location>
</feature>
<feature type="domain" description="RING-type" evidence="19">
    <location>
        <begin position="30"/>
        <end position="68"/>
    </location>
</feature>
<keyword evidence="10 16" id="KW-0863">Zinc-finger</keyword>
<evidence type="ECO:0000256" key="13">
    <source>
        <dbReference type="ARBA" id="ARBA00023125"/>
    </source>
</evidence>
<evidence type="ECO:0000256" key="6">
    <source>
        <dbReference type="ARBA" id="ARBA00015551"/>
    </source>
</evidence>
<keyword evidence="13 17" id="KW-0238">DNA-binding</keyword>
<name>A0A6G1FXN0_9PEZI</name>
<comment type="catalytic activity">
    <reaction evidence="1 17">
        <text>S-ubiquitinyl-[E2 ubiquitin-conjugating enzyme]-L-cysteine + [acceptor protein]-L-lysine = [E2 ubiquitin-conjugating enzyme]-L-cysteine + N(6)-ubiquitinyl-[acceptor protein]-L-lysine.</text>
        <dbReference type="EC" id="2.3.2.27"/>
    </reaction>
</comment>
<evidence type="ECO:0000313" key="21">
    <source>
        <dbReference type="EMBL" id="KAF1810508.1"/>
    </source>
</evidence>
<evidence type="ECO:0000256" key="15">
    <source>
        <dbReference type="ARBA" id="ARBA00023242"/>
    </source>
</evidence>
<gene>
    <name evidence="21 23" type="ORF">P152DRAFT_460647</name>
</gene>
<evidence type="ECO:0000313" key="23">
    <source>
        <dbReference type="RefSeq" id="XP_033532139.1"/>
    </source>
</evidence>
<reference evidence="23" key="3">
    <citation type="submission" date="2025-04" db="UniProtKB">
        <authorList>
            <consortium name="RefSeq"/>
        </authorList>
    </citation>
    <scope>IDENTIFICATION</scope>
    <source>
        <strain evidence="23">CBS 781.70</strain>
    </source>
</reference>
<dbReference type="SUPFAM" id="SSF57850">
    <property type="entry name" value="RING/U-box"/>
    <property type="match status" value="1"/>
</dbReference>
<dbReference type="EC" id="2.3.2.27" evidence="5 17"/>
<reference evidence="23" key="2">
    <citation type="submission" date="2020-04" db="EMBL/GenBank/DDBJ databases">
        <authorList>
            <consortium name="NCBI Genome Project"/>
        </authorList>
    </citation>
    <scope>NUCLEOTIDE SEQUENCE</scope>
    <source>
        <strain evidence="23">CBS 781.70</strain>
    </source>
</reference>
<dbReference type="PANTHER" id="PTHR14134">
    <property type="entry name" value="E3 UBIQUITIN-PROTEIN LIGASE RAD18"/>
    <property type="match status" value="1"/>
</dbReference>
<dbReference type="EMBL" id="ML975166">
    <property type="protein sequence ID" value="KAF1810508.1"/>
    <property type="molecule type" value="Genomic_DNA"/>
</dbReference>
<dbReference type="InterPro" id="IPR003034">
    <property type="entry name" value="SAP_dom"/>
</dbReference>
<dbReference type="GO" id="GO:0061630">
    <property type="term" value="F:ubiquitin protein ligase activity"/>
    <property type="evidence" value="ECO:0007669"/>
    <property type="project" value="UniProtKB-UniRule"/>
</dbReference>
<dbReference type="InterPro" id="IPR004580">
    <property type="entry name" value="Rad18_fungi"/>
</dbReference>
<evidence type="ECO:0000256" key="3">
    <source>
        <dbReference type="ARBA" id="ARBA00004906"/>
    </source>
</evidence>
<evidence type="ECO:0000256" key="12">
    <source>
        <dbReference type="ARBA" id="ARBA00022833"/>
    </source>
</evidence>
<keyword evidence="8 17" id="KW-0479">Metal-binding</keyword>
<evidence type="ECO:0000256" key="8">
    <source>
        <dbReference type="ARBA" id="ARBA00022723"/>
    </source>
</evidence>
<evidence type="ECO:0000256" key="1">
    <source>
        <dbReference type="ARBA" id="ARBA00000900"/>
    </source>
</evidence>
<dbReference type="PROSITE" id="PS50800">
    <property type="entry name" value="SAP"/>
    <property type="match status" value="1"/>
</dbReference>
<keyword evidence="14 17" id="KW-0234">DNA repair</keyword>
<evidence type="ECO:0000256" key="17">
    <source>
        <dbReference type="RuleBase" id="RU368093"/>
    </source>
</evidence>
<evidence type="ECO:0000256" key="10">
    <source>
        <dbReference type="ARBA" id="ARBA00022771"/>
    </source>
</evidence>
<dbReference type="InterPro" id="IPR006642">
    <property type="entry name" value="Rad18_UBZ4"/>
</dbReference>
<dbReference type="GO" id="GO:0006301">
    <property type="term" value="P:DNA damage tolerance"/>
    <property type="evidence" value="ECO:0007669"/>
    <property type="project" value="InterPro"/>
</dbReference>
<accession>A0A6G1FXN0</accession>
<dbReference type="InterPro" id="IPR001841">
    <property type="entry name" value="Znf_RING"/>
</dbReference>
<dbReference type="Proteomes" id="UP000504638">
    <property type="component" value="Unplaced"/>
</dbReference>
<dbReference type="GO" id="GO:0097505">
    <property type="term" value="C:Rad6-Rad18 complex"/>
    <property type="evidence" value="ECO:0007669"/>
    <property type="project" value="TreeGrafter"/>
</dbReference>
<evidence type="ECO:0000256" key="16">
    <source>
        <dbReference type="PROSITE-ProRule" id="PRU00175"/>
    </source>
</evidence>
<evidence type="ECO:0000256" key="18">
    <source>
        <dbReference type="SAM" id="MobiDB-lite"/>
    </source>
</evidence>
<dbReference type="InterPro" id="IPR017907">
    <property type="entry name" value="Znf_RING_CS"/>
</dbReference>
<evidence type="ECO:0000259" key="19">
    <source>
        <dbReference type="PROSITE" id="PS50089"/>
    </source>
</evidence>
<dbReference type="Gene3D" id="3.30.40.10">
    <property type="entry name" value="Zinc/RING finger domain, C3HC4 (zinc finger)"/>
    <property type="match status" value="1"/>
</dbReference>
<keyword evidence="15 17" id="KW-0539">Nucleus</keyword>
<dbReference type="GO" id="GO:0005634">
    <property type="term" value="C:nucleus"/>
    <property type="evidence" value="ECO:0007669"/>
    <property type="project" value="UniProtKB-SubCell"/>
</dbReference>
<dbReference type="RefSeq" id="XP_033532139.1">
    <property type="nucleotide sequence ID" value="XM_033679961.1"/>
</dbReference>
<dbReference type="GO" id="GO:0006281">
    <property type="term" value="P:DNA repair"/>
    <property type="evidence" value="ECO:0007669"/>
    <property type="project" value="UniProtKB-KW"/>
</dbReference>
<feature type="region of interest" description="Disordered" evidence="18">
    <location>
        <begin position="328"/>
        <end position="347"/>
    </location>
</feature>
<comment type="subcellular location">
    <subcellularLocation>
        <location evidence="2 17">Nucleus</location>
    </subcellularLocation>
</comment>
<dbReference type="NCBIfam" id="TIGR00599">
    <property type="entry name" value="rad18"/>
    <property type="match status" value="1"/>
</dbReference>
<comment type="similarity">
    <text evidence="4 17">Belongs to the RAD18 family.</text>
</comment>
<dbReference type="OrthoDB" id="9049620at2759"/>
<dbReference type="GeneID" id="54420531"/>
<dbReference type="GO" id="GO:0008270">
    <property type="term" value="F:zinc ion binding"/>
    <property type="evidence" value="ECO:0007669"/>
    <property type="project" value="UniProtKB-KW"/>
</dbReference>
<keyword evidence="9 17" id="KW-0227">DNA damage</keyword>
<sequence>MDTTFEIPDPSDWLSTALPEIAPLESSLRCQVCKDFFDTPMMTSCSHTFCSLCIRKCLSSDGKCPACRSGDQASKLRQNWAVQEAVDAFTASRKTMMNMARRQSTQDTLNCPAEDEIQGRRGIKRKRDIGMSRDDEGADRRQTRSQSRRNPQHTSIPIGSGEPITIPDSEDSDYTPEPAMPRSSESTNTPDMLVPCPICGKRMKEEYVFSHLDNCTAPTDTHGALTTNTASMSRPTKNQPANTVARTLNSPRDLALQPIAQLNYSLLKDSAFRTKLSELGIPNWGPRQLLIRRHTEWVNIYNANCDSSRPRLKKDLLRELDVWERTQGGQSLRGTAGSNSDVSKKDFDKDVWRDKNKSQFESLVADARERAMKAKTSREALDKEKDGHDALDSRAVIADSQSPEEMEDTDAQRSPSYPENRNLNAHSAETSGLEQNHLSLMEETSQAEGDSIKKPPLLDLPHEPVADVEQTETSI</sequence>
<organism evidence="21">
    <name type="scientific">Eremomyces bilateralis CBS 781.70</name>
    <dbReference type="NCBI Taxonomy" id="1392243"/>
    <lineage>
        <taxon>Eukaryota</taxon>
        <taxon>Fungi</taxon>
        <taxon>Dikarya</taxon>
        <taxon>Ascomycota</taxon>
        <taxon>Pezizomycotina</taxon>
        <taxon>Dothideomycetes</taxon>
        <taxon>Dothideomycetes incertae sedis</taxon>
        <taxon>Eremomycetales</taxon>
        <taxon>Eremomycetaceae</taxon>
        <taxon>Eremomyces</taxon>
    </lineage>
</organism>
<dbReference type="SMART" id="SM00184">
    <property type="entry name" value="RING"/>
    <property type="match status" value="1"/>
</dbReference>
<evidence type="ECO:0000256" key="4">
    <source>
        <dbReference type="ARBA" id="ARBA00009506"/>
    </source>
</evidence>
<comment type="pathway">
    <text evidence="3 17">Protein modification; protein ubiquitination.</text>
</comment>
<dbReference type="SMART" id="SM00513">
    <property type="entry name" value="SAP"/>
    <property type="match status" value="1"/>
</dbReference>
<dbReference type="InterPro" id="IPR039577">
    <property type="entry name" value="Rad18"/>
</dbReference>
<feature type="region of interest" description="Disordered" evidence="18">
    <location>
        <begin position="100"/>
        <end position="192"/>
    </location>
</feature>
<feature type="domain" description="SAP" evidence="20">
    <location>
        <begin position="264"/>
        <end position="298"/>
    </location>
</feature>
<evidence type="ECO:0000256" key="5">
    <source>
        <dbReference type="ARBA" id="ARBA00012483"/>
    </source>
</evidence>
<dbReference type="SMART" id="SM00734">
    <property type="entry name" value="ZnF_Rad18"/>
    <property type="match status" value="1"/>
</dbReference>
<dbReference type="PROSITE" id="PS50089">
    <property type="entry name" value="ZF_RING_2"/>
    <property type="match status" value="1"/>
</dbReference>
<evidence type="ECO:0000256" key="2">
    <source>
        <dbReference type="ARBA" id="ARBA00004123"/>
    </source>
</evidence>
<dbReference type="AlphaFoldDB" id="A0A6G1FXN0"/>
<dbReference type="PROSITE" id="PS00518">
    <property type="entry name" value="ZF_RING_1"/>
    <property type="match status" value="1"/>
</dbReference>
<dbReference type="PANTHER" id="PTHR14134:SF2">
    <property type="entry name" value="E3 UBIQUITIN-PROTEIN LIGASE RAD18"/>
    <property type="match status" value="1"/>
</dbReference>
<proteinExistence type="inferred from homology"/>
<feature type="compositionally biased region" description="Basic and acidic residues" evidence="18">
    <location>
        <begin position="374"/>
        <end position="392"/>
    </location>
</feature>
<dbReference type="UniPathway" id="UPA00143"/>
<dbReference type="FunFam" id="3.30.40.10:FF:000172">
    <property type="entry name" value="E3 ubiquitin-protein ligase RAD18"/>
    <property type="match status" value="1"/>
</dbReference>
<comment type="function">
    <text evidence="17">E3 RING-finger protein, member of the UBC2/RAD6 epistasis group. Associates to the E2 ubiquitin conjugating enzyme UBC2/RAD6 to form the UBC2-RAD18 ubiquitin ligase complex involved in postreplicative repair (PRR) of damaged DNA.</text>
</comment>
<dbReference type="Pfam" id="PF13923">
    <property type="entry name" value="zf-C3HC4_2"/>
    <property type="match status" value="1"/>
</dbReference>
<feature type="region of interest" description="Disordered" evidence="18">
    <location>
        <begin position="374"/>
        <end position="475"/>
    </location>
</feature>